<dbReference type="GO" id="GO:0046872">
    <property type="term" value="F:metal ion binding"/>
    <property type="evidence" value="ECO:0007669"/>
    <property type="project" value="UniProtKB-KW"/>
</dbReference>
<dbReference type="PANTHER" id="PTHR23080">
    <property type="entry name" value="THAP DOMAIN PROTEIN"/>
    <property type="match status" value="1"/>
</dbReference>
<dbReference type="InterPro" id="IPR027806">
    <property type="entry name" value="HARBI1_dom"/>
</dbReference>
<reference evidence="4" key="1">
    <citation type="submission" date="2021-07" db="EMBL/GenBank/DDBJ databases">
        <authorList>
            <person name="Catto M.A."/>
            <person name="Jacobson A."/>
            <person name="Kennedy G."/>
            <person name="Labadie P."/>
            <person name="Hunt B.G."/>
            <person name="Srinivasan R."/>
        </authorList>
    </citation>
    <scope>NUCLEOTIDE SEQUENCE</scope>
    <source>
        <strain evidence="4">PL_HMW_Pooled</strain>
        <tissue evidence="4">Head</tissue>
    </source>
</reference>
<reference evidence="4" key="2">
    <citation type="journal article" date="2023" name="BMC Genomics">
        <title>Pest status, molecular evolution, and epigenetic factors derived from the genome assembly of Frankliniella fusca, a thysanopteran phytovirus vector.</title>
        <authorList>
            <person name="Catto M.A."/>
            <person name="Labadie P.E."/>
            <person name="Jacobson A.L."/>
            <person name="Kennedy G.G."/>
            <person name="Srinivasan R."/>
            <person name="Hunt B.G."/>
        </authorList>
    </citation>
    <scope>NUCLEOTIDE SEQUENCE</scope>
    <source>
        <strain evidence="4">PL_HMW_Pooled</strain>
    </source>
</reference>
<protein>
    <submittedName>
        <fullName evidence="4">Ubiquitin carboxyl-terminal hydrolase 36</fullName>
    </submittedName>
</protein>
<dbReference type="GO" id="GO:0016787">
    <property type="term" value="F:hydrolase activity"/>
    <property type="evidence" value="ECO:0007669"/>
    <property type="project" value="UniProtKB-KW"/>
</dbReference>
<evidence type="ECO:0000313" key="4">
    <source>
        <dbReference type="EMBL" id="KAK3919953.1"/>
    </source>
</evidence>
<organism evidence="4 5">
    <name type="scientific">Frankliniella fusca</name>
    <dbReference type="NCBI Taxonomy" id="407009"/>
    <lineage>
        <taxon>Eukaryota</taxon>
        <taxon>Metazoa</taxon>
        <taxon>Ecdysozoa</taxon>
        <taxon>Arthropoda</taxon>
        <taxon>Hexapoda</taxon>
        <taxon>Insecta</taxon>
        <taxon>Pterygota</taxon>
        <taxon>Neoptera</taxon>
        <taxon>Paraneoptera</taxon>
        <taxon>Thysanoptera</taxon>
        <taxon>Terebrantia</taxon>
        <taxon>Thripoidea</taxon>
        <taxon>Thripidae</taxon>
        <taxon>Frankliniella</taxon>
    </lineage>
</organism>
<proteinExistence type="predicted"/>
<keyword evidence="4" id="KW-0378">Hydrolase</keyword>
<evidence type="ECO:0000256" key="1">
    <source>
        <dbReference type="ARBA" id="ARBA00001968"/>
    </source>
</evidence>
<evidence type="ECO:0000313" key="5">
    <source>
        <dbReference type="Proteomes" id="UP001219518"/>
    </source>
</evidence>
<dbReference type="InterPro" id="IPR038765">
    <property type="entry name" value="Papain-like_cys_pep_sf"/>
</dbReference>
<dbReference type="Pfam" id="PF13359">
    <property type="entry name" value="DDE_Tnp_4"/>
    <property type="match status" value="1"/>
</dbReference>
<evidence type="ECO:0000256" key="2">
    <source>
        <dbReference type="ARBA" id="ARBA00022723"/>
    </source>
</evidence>
<name>A0AAE1LHK7_9NEOP</name>
<feature type="domain" description="DDE Tnp4" evidence="3">
    <location>
        <begin position="274"/>
        <end position="434"/>
    </location>
</feature>
<accession>A0AAE1LHK7</accession>
<gene>
    <name evidence="4" type="ORF">KUF71_009240</name>
</gene>
<keyword evidence="5" id="KW-1185">Reference proteome</keyword>
<comment type="caution">
    <text evidence="4">The sequence shown here is derived from an EMBL/GenBank/DDBJ whole genome shotgun (WGS) entry which is preliminary data.</text>
</comment>
<dbReference type="EMBL" id="JAHWGI010000985">
    <property type="protein sequence ID" value="KAK3919953.1"/>
    <property type="molecule type" value="Genomic_DNA"/>
</dbReference>
<dbReference type="SUPFAM" id="SSF54001">
    <property type="entry name" value="Cysteine proteinases"/>
    <property type="match status" value="1"/>
</dbReference>
<comment type="cofactor">
    <cofactor evidence="1">
        <name>a divalent metal cation</name>
        <dbReference type="ChEBI" id="CHEBI:60240"/>
    </cofactor>
</comment>
<sequence length="446" mass="50430">MLRSALGKEDPEVVFHLGDIKKGWTNVQHFDETIALLTADNIQTCLDNGLELPSLENMCNECGHELIAESVMLDSPPTVMCINLKRFNEDGPVNNRELLIQPGVTLENKYSYQLLSVYRKVSSGMPFHSPNYSTKACIAVYEFQKVIDLFSMKNTDYLTQERDDTSTTCTGTNTITSASAASTALSSQSNIEDIPINTPLITLKRCWNKKPKDFHFYSGVTQKNFMALFNLLGGDKIFNKLKMEYKLTTPDKNENKFKISPKDRLPLTLIRIIIDGAEFRLQRPTGFQQQGNTYSDYKHGNTAHFIIGMNLYGGVAFVSEAYEGSISYKQAVLNSKLLDMLNPGDAIMVDRGFDLQAECTLRNITVLRPPSLLSDQTLTPKDLVFTKAIARARIYVEHVIRNIKYHFRLLRYAIPNKMIPYLEDLVFVCACLTNFNPPTVIAREEL</sequence>
<dbReference type="AlphaFoldDB" id="A0AAE1LHK7"/>
<dbReference type="Proteomes" id="UP001219518">
    <property type="component" value="Unassembled WGS sequence"/>
</dbReference>
<evidence type="ECO:0000259" key="3">
    <source>
        <dbReference type="Pfam" id="PF13359"/>
    </source>
</evidence>
<keyword evidence="2" id="KW-0479">Metal-binding</keyword>